<sequence length="228" mass="23942">MSPDAKRATLLTLAVALVSIGGLVIWMSLRTEPPVAALRPSETYVVAEPTPDPVTAAPVEPIPDDSSSSAPADPVGQMDPDDMGPDRLYVPALRIYASLAPVRFSGGRLTVPDQPWRVGIDTESAGLSAGEGTTLLAGHVDLGGTPGALSPLAQMPVGARVYVTDEQGRRSDFVVSSLQQYSKVALPREIFATDSTRQLALVTCGGPVISDGMERHYRDNVVVTAVPV</sequence>
<evidence type="ECO:0000256" key="1">
    <source>
        <dbReference type="ARBA" id="ARBA00022801"/>
    </source>
</evidence>
<dbReference type="InterPro" id="IPR005754">
    <property type="entry name" value="Sortase"/>
</dbReference>
<organism evidence="3 4">
    <name type="scientific">Janibacter melonis</name>
    <dbReference type="NCBI Taxonomy" id="262209"/>
    <lineage>
        <taxon>Bacteria</taxon>
        <taxon>Bacillati</taxon>
        <taxon>Actinomycetota</taxon>
        <taxon>Actinomycetes</taxon>
        <taxon>Micrococcales</taxon>
        <taxon>Intrasporangiaceae</taxon>
        <taxon>Janibacter</taxon>
    </lineage>
</organism>
<keyword evidence="1" id="KW-0378">Hydrolase</keyword>
<dbReference type="Gene3D" id="2.40.260.10">
    <property type="entry name" value="Sortase"/>
    <property type="match status" value="1"/>
</dbReference>
<evidence type="ECO:0000313" key="3">
    <source>
        <dbReference type="EMBL" id="QFQ31469.1"/>
    </source>
</evidence>
<gene>
    <name evidence="3" type="ORF">EEW87_015740</name>
</gene>
<evidence type="ECO:0000313" key="4">
    <source>
        <dbReference type="Proteomes" id="UP000271708"/>
    </source>
</evidence>
<accession>A0A5P8FPA5</accession>
<dbReference type="InterPro" id="IPR023365">
    <property type="entry name" value="Sortase_dom-sf"/>
</dbReference>
<dbReference type="AlphaFoldDB" id="A0A5P8FPA5"/>
<evidence type="ECO:0000256" key="2">
    <source>
        <dbReference type="SAM" id="MobiDB-lite"/>
    </source>
</evidence>
<dbReference type="GO" id="GO:0016787">
    <property type="term" value="F:hydrolase activity"/>
    <property type="evidence" value="ECO:0007669"/>
    <property type="project" value="UniProtKB-KW"/>
</dbReference>
<dbReference type="GeneID" id="59162642"/>
<dbReference type="OrthoDB" id="525039at2"/>
<proteinExistence type="predicted"/>
<feature type="compositionally biased region" description="Low complexity" evidence="2">
    <location>
        <begin position="64"/>
        <end position="74"/>
    </location>
</feature>
<dbReference type="RefSeq" id="WP_123093189.1">
    <property type="nucleotide sequence ID" value="NZ_CP044548.2"/>
</dbReference>
<dbReference type="SUPFAM" id="SSF63817">
    <property type="entry name" value="Sortase"/>
    <property type="match status" value="1"/>
</dbReference>
<dbReference type="KEGG" id="jme:EEW87_015740"/>
<feature type="region of interest" description="Disordered" evidence="2">
    <location>
        <begin position="49"/>
        <end position="83"/>
    </location>
</feature>
<protein>
    <submittedName>
        <fullName evidence="3">Sortase</fullName>
    </submittedName>
</protein>
<reference evidence="3 4" key="1">
    <citation type="submission" date="2019-09" db="EMBL/GenBank/DDBJ databases">
        <title>Complete Genome Sequence of Janibacter melonis M714 with both human health impact and industrial applications.</title>
        <authorList>
            <person name="Jin M."/>
            <person name="Zhao Q.R."/>
        </authorList>
    </citation>
    <scope>NUCLEOTIDE SEQUENCE [LARGE SCALE GENOMIC DNA]</scope>
    <source>
        <strain evidence="3 4">M714</strain>
    </source>
</reference>
<dbReference type="Proteomes" id="UP000271708">
    <property type="component" value="Chromosome"/>
</dbReference>
<dbReference type="EMBL" id="CP044548">
    <property type="protein sequence ID" value="QFQ31469.1"/>
    <property type="molecule type" value="Genomic_DNA"/>
</dbReference>
<dbReference type="InterPro" id="IPR042001">
    <property type="entry name" value="Sortase_F"/>
</dbReference>
<dbReference type="Pfam" id="PF04203">
    <property type="entry name" value="Sortase"/>
    <property type="match status" value="1"/>
</dbReference>
<name>A0A5P8FPA5_9MICO</name>
<dbReference type="CDD" id="cd05829">
    <property type="entry name" value="Sortase_F"/>
    <property type="match status" value="1"/>
</dbReference>